<dbReference type="GO" id="GO:0005634">
    <property type="term" value="C:nucleus"/>
    <property type="evidence" value="ECO:0007669"/>
    <property type="project" value="TreeGrafter"/>
</dbReference>
<reference evidence="10 11" key="1">
    <citation type="submission" date="2018-04" db="EMBL/GenBank/DDBJ databases">
        <title>The genome of golden apple snail Pomacea canaliculata provides insight into stress tolerance and invasive adaptation.</title>
        <authorList>
            <person name="Liu C."/>
            <person name="Liu B."/>
            <person name="Ren Y."/>
            <person name="Zhang Y."/>
            <person name="Wang H."/>
            <person name="Li S."/>
            <person name="Jiang F."/>
            <person name="Yin L."/>
            <person name="Zhang G."/>
            <person name="Qian W."/>
            <person name="Fan W."/>
        </authorList>
    </citation>
    <scope>NUCLEOTIDE SEQUENCE [LARGE SCALE GENOMIC DNA]</scope>
    <source>
        <strain evidence="10">SZHN2017</strain>
        <tissue evidence="10">Muscle</tissue>
    </source>
</reference>
<feature type="binding site" evidence="7">
    <location>
        <position position="195"/>
    </location>
    <ligand>
        <name>ATP</name>
        <dbReference type="ChEBI" id="CHEBI:30616"/>
    </ligand>
</feature>
<keyword evidence="5 7" id="KW-0067">ATP-binding</keyword>
<feature type="region of interest" description="Disordered" evidence="8">
    <location>
        <begin position="525"/>
        <end position="545"/>
    </location>
</feature>
<dbReference type="OrthoDB" id="283111at2759"/>
<evidence type="ECO:0000256" key="8">
    <source>
        <dbReference type="SAM" id="MobiDB-lite"/>
    </source>
</evidence>
<feature type="compositionally biased region" description="Low complexity" evidence="8">
    <location>
        <begin position="1077"/>
        <end position="1088"/>
    </location>
</feature>
<feature type="compositionally biased region" description="Polar residues" evidence="8">
    <location>
        <begin position="1195"/>
        <end position="1204"/>
    </location>
</feature>
<feature type="domain" description="Protein kinase" evidence="9">
    <location>
        <begin position="165"/>
        <end position="480"/>
    </location>
</feature>
<protein>
    <recommendedName>
        <fullName evidence="9">Protein kinase domain-containing protein</fullName>
    </recommendedName>
</protein>
<dbReference type="STRING" id="400727.A0A2T7PEW0"/>
<evidence type="ECO:0000256" key="6">
    <source>
        <dbReference type="ARBA" id="ARBA00037966"/>
    </source>
</evidence>
<comment type="similarity">
    <text evidence="6">Belongs to the protein kinase superfamily. CMGC Ser/Thr protein kinase family. Lammer subfamily.</text>
</comment>
<proteinExistence type="inferred from homology"/>
<evidence type="ECO:0000256" key="7">
    <source>
        <dbReference type="PROSITE-ProRule" id="PRU10141"/>
    </source>
</evidence>
<name>A0A2T7PEW0_POMCA</name>
<feature type="compositionally biased region" description="Basic and acidic residues" evidence="8">
    <location>
        <begin position="1233"/>
        <end position="1246"/>
    </location>
</feature>
<dbReference type="SMART" id="SM00220">
    <property type="entry name" value="S_TKc"/>
    <property type="match status" value="1"/>
</dbReference>
<dbReference type="GO" id="GO:0043484">
    <property type="term" value="P:regulation of RNA splicing"/>
    <property type="evidence" value="ECO:0007669"/>
    <property type="project" value="TreeGrafter"/>
</dbReference>
<evidence type="ECO:0000313" key="10">
    <source>
        <dbReference type="EMBL" id="PVD31955.1"/>
    </source>
</evidence>
<dbReference type="GO" id="GO:0004674">
    <property type="term" value="F:protein serine/threonine kinase activity"/>
    <property type="evidence" value="ECO:0007669"/>
    <property type="project" value="UniProtKB-KW"/>
</dbReference>
<gene>
    <name evidence="10" type="ORF">C0Q70_07381</name>
</gene>
<feature type="compositionally biased region" description="Polar residues" evidence="8">
    <location>
        <begin position="851"/>
        <end position="863"/>
    </location>
</feature>
<evidence type="ECO:0000256" key="2">
    <source>
        <dbReference type="ARBA" id="ARBA00022679"/>
    </source>
</evidence>
<dbReference type="Proteomes" id="UP000245119">
    <property type="component" value="Linkage Group LG4"/>
</dbReference>
<keyword evidence="3 7" id="KW-0547">Nucleotide-binding</keyword>
<dbReference type="Gene3D" id="3.30.200.20">
    <property type="entry name" value="Phosphorylase Kinase, domain 1"/>
    <property type="match status" value="1"/>
</dbReference>
<keyword evidence="4" id="KW-0418">Kinase</keyword>
<dbReference type="InterPro" id="IPR011009">
    <property type="entry name" value="Kinase-like_dom_sf"/>
</dbReference>
<accession>A0A2T7PEW0</accession>
<keyword evidence="1" id="KW-0723">Serine/threonine-protein kinase</keyword>
<feature type="compositionally biased region" description="Basic and acidic residues" evidence="8">
    <location>
        <begin position="1170"/>
        <end position="1185"/>
    </location>
</feature>
<comment type="caution">
    <text evidence="10">The sequence shown here is derived from an EMBL/GenBank/DDBJ whole genome shotgun (WGS) entry which is preliminary data.</text>
</comment>
<dbReference type="CDD" id="cd14134">
    <property type="entry name" value="PKc_CLK"/>
    <property type="match status" value="1"/>
</dbReference>
<dbReference type="AlphaFoldDB" id="A0A2T7PEW0"/>
<feature type="compositionally biased region" description="Polar residues" evidence="8">
    <location>
        <begin position="1151"/>
        <end position="1166"/>
    </location>
</feature>
<feature type="region of interest" description="Disordered" evidence="8">
    <location>
        <begin position="943"/>
        <end position="994"/>
    </location>
</feature>
<evidence type="ECO:0000256" key="1">
    <source>
        <dbReference type="ARBA" id="ARBA00022527"/>
    </source>
</evidence>
<feature type="compositionally biased region" description="Low complexity" evidence="8">
    <location>
        <begin position="1106"/>
        <end position="1120"/>
    </location>
</feature>
<dbReference type="PANTHER" id="PTHR45646:SF11">
    <property type="entry name" value="SERINE_THREONINE-PROTEIN KINASE DOA"/>
    <property type="match status" value="1"/>
</dbReference>
<evidence type="ECO:0000313" key="11">
    <source>
        <dbReference type="Proteomes" id="UP000245119"/>
    </source>
</evidence>
<feature type="compositionally biased region" description="Low complexity" evidence="8">
    <location>
        <begin position="1028"/>
        <end position="1063"/>
    </location>
</feature>
<feature type="compositionally biased region" description="Low complexity" evidence="8">
    <location>
        <begin position="534"/>
        <end position="544"/>
    </location>
</feature>
<dbReference type="SUPFAM" id="SSF56112">
    <property type="entry name" value="Protein kinase-like (PK-like)"/>
    <property type="match status" value="1"/>
</dbReference>
<dbReference type="InterPro" id="IPR051175">
    <property type="entry name" value="CLK_kinases"/>
</dbReference>
<keyword evidence="11" id="KW-1185">Reference proteome</keyword>
<dbReference type="InterPro" id="IPR008271">
    <property type="entry name" value="Ser/Thr_kinase_AS"/>
</dbReference>
<dbReference type="PANTHER" id="PTHR45646">
    <property type="entry name" value="SERINE/THREONINE-PROTEIN KINASE DOA-RELATED"/>
    <property type="match status" value="1"/>
</dbReference>
<evidence type="ECO:0000259" key="9">
    <source>
        <dbReference type="PROSITE" id="PS50011"/>
    </source>
</evidence>
<keyword evidence="2" id="KW-0808">Transferase</keyword>
<dbReference type="InterPro" id="IPR000719">
    <property type="entry name" value="Prot_kinase_dom"/>
</dbReference>
<dbReference type="InterPro" id="IPR017441">
    <property type="entry name" value="Protein_kinase_ATP_BS"/>
</dbReference>
<sequence>MLDENSLMQAEVKYLKCQGHAESVLTAGTVPMIVNIATKGTEVAHMMTIMTLDHATLDLEERYDSYGRRHDYTDTSITEIALCLVSILLTSVPKRALTMVDHNQAAATAPTRVADTVIVDTDATESITGITVNHPFQVGGVEEVIGKDGAKEEGQKDIVLSCHNNEVVSTLGEGTFGKVAECKDLRRNGETIALKVIKNVEKYREAAKLEINVLEKLKEKDPAGKYMCVQMLDWFDFHGHVCISFDMLGLSVFDFLKENNYIAYPIEQVRHISYQLCYAVNFLHENQLTHTDLKPENILFVDSNFEVVYNSKRRRDERRIKRTDIRLIDFGSATFDHEHHSTIVSTRHYRAPEVILELGWAQPCDVWSVGCIMFELYTGYTLFQTHDNKEHLAMMERILGSLPYRMAKKTKTNYFYHGRLDWDPLTPAGRYVRENCKPLYHYLVDKEAAHVDLLDLVEKMLEYVPEQRITLREALRHPFFTPVKREMRAQQLMSSFDEPETTTTNHNFPESASSLLVAEVPAVTNSDMLPPSLPSSTSPSSLLSGEQEMGITEDLEGAAANVEAPSKPSKEGAMGLKLADKLPVNPKLENIVREKGTWEGLPPSSCVLENLDVTAPPTALKRARGTKLEETAIVRRLEREAAVERTLEGHVQEDLQEPAPASPTEKAKMLKQRTGEAPVKARRRRRESKQLREKTPPLITLASDQARPVDSVMSGDEGVESQNLQVPHLKKPVVVVQEPEPVPRVIALKQPWSFAVKPPSFVRTIIEQAPESPQYLDPPEIMEALGMGHFYNQSTQTPERFYREMCPSPHEFSDAPFRMQDKGTQTPAQFYPPIPTHDVAIDAGQFPEASAGSSLRSFDSSVTETDEQPEEKLDNVFEEEPLEIAVTPTLPNFHLSEGPGIFLTQAPEENVAAAPILVQVGSMQQTKCISNPPDPVCVCSSPPKPSLQPFTKPSVPSKDVSASTSVVTQPVHPPSTAAKPPKPAAPIQQKQQEPALVAESVNAFEAWIEKQSPYEESTGVSIIGSSQSCAAPSVAAVPDAANQGNSPSPAMLPSSAPVPAVSSNNQPSQEHKPFGVPAPAAEASVVAPTSLQGNETTQEQKPATETAPAVVMPSVAPATTQGQVGQDQKARVRRRRERRRRPAAPGERSSVEGTPLSSPPAHSTTAPVLPDDKAYGGDQGKKKVPVDSASACEAQAQTKGSNLLTGEKKSEEGLAMGSNTERVNGVHGGRSASGEKKQQEFSKLDAGDSLVSDTDEFVLAEETLDSKS</sequence>
<dbReference type="FunFam" id="1.10.510.10:FF:000145">
    <property type="entry name" value="Dual specificity protein kinase CLK2"/>
    <property type="match status" value="1"/>
</dbReference>
<evidence type="ECO:0000256" key="3">
    <source>
        <dbReference type="ARBA" id="ARBA00022741"/>
    </source>
</evidence>
<evidence type="ECO:0000256" key="4">
    <source>
        <dbReference type="ARBA" id="ARBA00022777"/>
    </source>
</evidence>
<dbReference type="PROSITE" id="PS50011">
    <property type="entry name" value="PROTEIN_KINASE_DOM"/>
    <property type="match status" value="1"/>
</dbReference>
<dbReference type="PROSITE" id="PS00107">
    <property type="entry name" value="PROTEIN_KINASE_ATP"/>
    <property type="match status" value="1"/>
</dbReference>
<feature type="compositionally biased region" description="Low complexity" evidence="8">
    <location>
        <begin position="974"/>
        <end position="994"/>
    </location>
</feature>
<feature type="compositionally biased region" description="Polar residues" evidence="8">
    <location>
        <begin position="1089"/>
        <end position="1103"/>
    </location>
</feature>
<feature type="region of interest" description="Disordered" evidence="8">
    <location>
        <begin position="850"/>
        <end position="878"/>
    </location>
</feature>
<dbReference type="Pfam" id="PF00069">
    <property type="entry name" value="Pkinase"/>
    <property type="match status" value="1"/>
</dbReference>
<feature type="region of interest" description="Disordered" evidence="8">
    <location>
        <begin position="1028"/>
        <end position="1254"/>
    </location>
</feature>
<feature type="compositionally biased region" description="Basic residues" evidence="8">
    <location>
        <begin position="1131"/>
        <end position="1142"/>
    </location>
</feature>
<evidence type="ECO:0000256" key="5">
    <source>
        <dbReference type="ARBA" id="ARBA00022840"/>
    </source>
</evidence>
<feature type="region of interest" description="Disordered" evidence="8">
    <location>
        <begin position="650"/>
        <end position="693"/>
    </location>
</feature>
<dbReference type="Gene3D" id="1.10.510.10">
    <property type="entry name" value="Transferase(Phosphotransferase) domain 1"/>
    <property type="match status" value="1"/>
</dbReference>
<dbReference type="GO" id="GO:0005524">
    <property type="term" value="F:ATP binding"/>
    <property type="evidence" value="ECO:0007669"/>
    <property type="project" value="UniProtKB-UniRule"/>
</dbReference>
<dbReference type="EMBL" id="PZQS01000004">
    <property type="protein sequence ID" value="PVD31955.1"/>
    <property type="molecule type" value="Genomic_DNA"/>
</dbReference>
<organism evidence="10 11">
    <name type="scientific">Pomacea canaliculata</name>
    <name type="common">Golden apple snail</name>
    <dbReference type="NCBI Taxonomy" id="400727"/>
    <lineage>
        <taxon>Eukaryota</taxon>
        <taxon>Metazoa</taxon>
        <taxon>Spiralia</taxon>
        <taxon>Lophotrochozoa</taxon>
        <taxon>Mollusca</taxon>
        <taxon>Gastropoda</taxon>
        <taxon>Caenogastropoda</taxon>
        <taxon>Architaenioglossa</taxon>
        <taxon>Ampullarioidea</taxon>
        <taxon>Ampullariidae</taxon>
        <taxon>Pomacea</taxon>
    </lineage>
</organism>
<dbReference type="PROSITE" id="PS00108">
    <property type="entry name" value="PROTEIN_KINASE_ST"/>
    <property type="match status" value="1"/>
</dbReference>